<reference evidence="2 3" key="1">
    <citation type="submission" date="2015-09" db="EMBL/GenBank/DDBJ databases">
        <title>Trachymyrmex cornetzi WGS genome.</title>
        <authorList>
            <person name="Nygaard S."/>
            <person name="Hu H."/>
            <person name="Boomsma J."/>
            <person name="Zhang G."/>
        </authorList>
    </citation>
    <scope>NUCLEOTIDE SEQUENCE [LARGE SCALE GENOMIC DNA]</scope>
    <source>
        <strain evidence="2">Tcor2-1</strain>
        <tissue evidence="2">Whole body</tissue>
    </source>
</reference>
<evidence type="ECO:0000313" key="3">
    <source>
        <dbReference type="Proteomes" id="UP000078492"/>
    </source>
</evidence>
<sequence length="285" mass="31061">MLRASREGSRGAPAGAGAGAAPDEDNASLPLSYEPGPAIINSSKHSFSYTQLYVVLSPTKRSPPMSFSMPAMVLIAGVSSVARWTRSLTIYGRVRDRRASRQCDAPIYRDLLRGTWSFAMNINMAEVLKTVGSKVNFHDIFTDILYFLDDESENSDKRAISALQNVAENRFRQAIRYTRFTSDRSGFSFRSLSESSFGCIIALECSVMGVGINVGKLIERIVTEDDAYAEGSDPLPVPSCLDAVSCLSLSHTVWVGSSVMAVSRNIFPLDTPWTSYTGRSLGLVG</sequence>
<keyword evidence="3" id="KW-1185">Reference proteome</keyword>
<gene>
    <name evidence="2" type="ORF">ALC57_11263</name>
</gene>
<evidence type="ECO:0000313" key="2">
    <source>
        <dbReference type="EMBL" id="KYN16393.1"/>
    </source>
</evidence>
<proteinExistence type="predicted"/>
<feature type="compositionally biased region" description="Low complexity" evidence="1">
    <location>
        <begin position="10"/>
        <end position="21"/>
    </location>
</feature>
<dbReference type="EMBL" id="KQ980341">
    <property type="protein sequence ID" value="KYN16393.1"/>
    <property type="molecule type" value="Genomic_DNA"/>
</dbReference>
<organism evidence="2 3">
    <name type="scientific">Trachymyrmex cornetzi</name>
    <dbReference type="NCBI Taxonomy" id="471704"/>
    <lineage>
        <taxon>Eukaryota</taxon>
        <taxon>Metazoa</taxon>
        <taxon>Ecdysozoa</taxon>
        <taxon>Arthropoda</taxon>
        <taxon>Hexapoda</taxon>
        <taxon>Insecta</taxon>
        <taxon>Pterygota</taxon>
        <taxon>Neoptera</taxon>
        <taxon>Endopterygota</taxon>
        <taxon>Hymenoptera</taxon>
        <taxon>Apocrita</taxon>
        <taxon>Aculeata</taxon>
        <taxon>Formicoidea</taxon>
        <taxon>Formicidae</taxon>
        <taxon>Myrmicinae</taxon>
        <taxon>Trachymyrmex</taxon>
    </lineage>
</organism>
<accession>A0A195DU36</accession>
<evidence type="ECO:0000256" key="1">
    <source>
        <dbReference type="SAM" id="MobiDB-lite"/>
    </source>
</evidence>
<dbReference type="AlphaFoldDB" id="A0A195DU36"/>
<dbReference type="Proteomes" id="UP000078492">
    <property type="component" value="Unassembled WGS sequence"/>
</dbReference>
<feature type="region of interest" description="Disordered" evidence="1">
    <location>
        <begin position="1"/>
        <end position="27"/>
    </location>
</feature>
<protein>
    <submittedName>
        <fullName evidence="2">Uncharacterized protein</fullName>
    </submittedName>
</protein>
<name>A0A195DU36_9HYME</name>